<dbReference type="EMBL" id="GGEC01060931">
    <property type="protein sequence ID" value="MBX41415.1"/>
    <property type="molecule type" value="Transcribed_RNA"/>
</dbReference>
<protein>
    <submittedName>
        <fullName evidence="2">Uncharacterized protein</fullName>
    </submittedName>
</protein>
<keyword evidence="1" id="KW-1133">Transmembrane helix</keyword>
<proteinExistence type="predicted"/>
<feature type="transmembrane region" description="Helical" evidence="1">
    <location>
        <begin position="20"/>
        <end position="42"/>
    </location>
</feature>
<evidence type="ECO:0000256" key="1">
    <source>
        <dbReference type="SAM" id="Phobius"/>
    </source>
</evidence>
<organism evidence="2">
    <name type="scientific">Rhizophora mucronata</name>
    <name type="common">Asiatic mangrove</name>
    <dbReference type="NCBI Taxonomy" id="61149"/>
    <lineage>
        <taxon>Eukaryota</taxon>
        <taxon>Viridiplantae</taxon>
        <taxon>Streptophyta</taxon>
        <taxon>Embryophyta</taxon>
        <taxon>Tracheophyta</taxon>
        <taxon>Spermatophyta</taxon>
        <taxon>Magnoliopsida</taxon>
        <taxon>eudicotyledons</taxon>
        <taxon>Gunneridae</taxon>
        <taxon>Pentapetalae</taxon>
        <taxon>rosids</taxon>
        <taxon>fabids</taxon>
        <taxon>Malpighiales</taxon>
        <taxon>Rhizophoraceae</taxon>
        <taxon>Rhizophora</taxon>
    </lineage>
</organism>
<dbReference type="AlphaFoldDB" id="A0A2P2NG24"/>
<keyword evidence="1" id="KW-0472">Membrane</keyword>
<sequence length="59" mass="7507">MPFLLKGVTWFYYHRNYSCAIVYVWLFLVSGWLWFNQVYFYLQGDNTEIFLWSYYWGFY</sequence>
<name>A0A2P2NG24_RHIMU</name>
<keyword evidence="1" id="KW-0812">Transmembrane</keyword>
<accession>A0A2P2NG24</accession>
<evidence type="ECO:0000313" key="2">
    <source>
        <dbReference type="EMBL" id="MBX41415.1"/>
    </source>
</evidence>
<reference evidence="2" key="1">
    <citation type="submission" date="2018-02" db="EMBL/GenBank/DDBJ databases">
        <title>Rhizophora mucronata_Transcriptome.</title>
        <authorList>
            <person name="Meera S.P."/>
            <person name="Sreeshan A."/>
            <person name="Augustine A."/>
        </authorList>
    </citation>
    <scope>NUCLEOTIDE SEQUENCE</scope>
    <source>
        <tissue evidence="2">Leaf</tissue>
    </source>
</reference>